<keyword evidence="1" id="KW-0472">Membrane</keyword>
<dbReference type="PROSITE" id="PS50887">
    <property type="entry name" value="GGDEF"/>
    <property type="match status" value="1"/>
</dbReference>
<proteinExistence type="predicted"/>
<dbReference type="Pfam" id="PF00563">
    <property type="entry name" value="EAL"/>
    <property type="match status" value="1"/>
</dbReference>
<evidence type="ECO:0000313" key="4">
    <source>
        <dbReference type="EMBL" id="ANU24774.1"/>
    </source>
</evidence>
<dbReference type="PANTHER" id="PTHR44757">
    <property type="entry name" value="DIGUANYLATE CYCLASE DGCP"/>
    <property type="match status" value="1"/>
</dbReference>
<evidence type="ECO:0000313" key="5">
    <source>
        <dbReference type="Proteomes" id="UP000092495"/>
    </source>
</evidence>
<dbReference type="CDD" id="cd01949">
    <property type="entry name" value="GGDEF"/>
    <property type="match status" value="1"/>
</dbReference>
<dbReference type="InterPro" id="IPR035919">
    <property type="entry name" value="EAL_sf"/>
</dbReference>
<dbReference type="PROSITE" id="PS50883">
    <property type="entry name" value="EAL"/>
    <property type="match status" value="1"/>
</dbReference>
<dbReference type="KEGG" id="pdg:BCM40_01310"/>
<dbReference type="InterPro" id="IPR052155">
    <property type="entry name" value="Biofilm_reg_signaling"/>
</dbReference>
<evidence type="ECO:0000259" key="2">
    <source>
        <dbReference type="PROSITE" id="PS50883"/>
    </source>
</evidence>
<accession>A0A1C7ELB8</accession>
<dbReference type="FunFam" id="3.20.20.450:FF:000001">
    <property type="entry name" value="Cyclic di-GMP phosphodiesterase yahA"/>
    <property type="match status" value="1"/>
</dbReference>
<keyword evidence="1" id="KW-1133">Transmembrane helix</keyword>
<feature type="transmembrane region" description="Helical" evidence="1">
    <location>
        <begin position="160"/>
        <end position="183"/>
    </location>
</feature>
<dbReference type="Pfam" id="PF00990">
    <property type="entry name" value="GGDEF"/>
    <property type="match status" value="1"/>
</dbReference>
<dbReference type="OrthoDB" id="2624050at2"/>
<dbReference type="Proteomes" id="UP000092495">
    <property type="component" value="Chromosome"/>
</dbReference>
<dbReference type="InterPro" id="IPR000160">
    <property type="entry name" value="GGDEF_dom"/>
</dbReference>
<keyword evidence="5" id="KW-1185">Reference proteome</keyword>
<dbReference type="SMART" id="SM00052">
    <property type="entry name" value="EAL"/>
    <property type="match status" value="1"/>
</dbReference>
<feature type="domain" description="GGDEF" evidence="3">
    <location>
        <begin position="355"/>
        <end position="488"/>
    </location>
</feature>
<feature type="transmembrane region" description="Helical" evidence="1">
    <location>
        <begin position="95"/>
        <end position="114"/>
    </location>
</feature>
<dbReference type="CDD" id="cd01948">
    <property type="entry name" value="EAL"/>
    <property type="match status" value="1"/>
</dbReference>
<feature type="transmembrane region" description="Helical" evidence="1">
    <location>
        <begin position="257"/>
        <end position="277"/>
    </location>
</feature>
<dbReference type="Gene3D" id="3.30.70.270">
    <property type="match status" value="1"/>
</dbReference>
<dbReference type="SMART" id="SM00267">
    <property type="entry name" value="GGDEF"/>
    <property type="match status" value="1"/>
</dbReference>
<protein>
    <submittedName>
        <fullName evidence="4">Diguanylate cyclase</fullName>
    </submittedName>
</protein>
<sequence>MLSLSAPVVATITISFVYLNPNSRDRYFWLLIALGCFNYAIAEVIWLYNYSIAQIPVISPEWSDLFYFLQIFFYITAFIYQLWRKKENAYQIKFFCDVAIIVTVFTALSWHFLVRPLFSSDELTPLLLAISVGYPVSDLLLLLGAIGFYLGTAQFFARSVLTLIIMSLLLQVFADTAYLFSIAESSYVENNLTNPLWSLALLLMALAALLSLTPTKTFIPAVLPEPPKERITFQMLLPYSTIILLFIVIAFEQNKDIHGLIAGAGLSIGLIIVRQIFTLLDNQKLMYNYDHLTSVLEHKIENRTAEVTNKNQQLEKVIQKMEELAYYDVLSGLPNRRLFLEKLEDSIRDAKQHSEKVAVVFIDLDRFKNVNDSFGHEFGDLLLQGFSEKIKENLRSDDVISRQGGDEFTIILNNIYDEHDISPLIQRLQTALAKPMMINGQELHISMSIGIAVYPKDGETSGELLKHADSAMYSAKAKGKNNFQFFSDDMALIASRKIALENDMRRAITNKEFMLYYQPQIQVETGDIIGMEALIRWQTVGGDVVSPGEFIPLAEETRLILPIGEWVLYTACEQAKKWHDAGHSHLKLAVNLSPLQFIHDDLMDVVEFTLRKTGFPASSLELEITEGVAVEDAETALTRMRELRKIGVRIAIDDFGTGYSSLNYLKRFPLNNLKIAQPFVQDMATNPYDKALVEAMVFIAHNLNMSVIAEGVETDEQLSLLKELGCDEIQGYLYSKPLSAEQFTELLVHGEISTKLVN</sequence>
<dbReference type="SUPFAM" id="SSF141868">
    <property type="entry name" value="EAL domain-like"/>
    <property type="match status" value="1"/>
</dbReference>
<evidence type="ECO:0000256" key="1">
    <source>
        <dbReference type="SAM" id="Phobius"/>
    </source>
</evidence>
<feature type="transmembrane region" description="Helical" evidence="1">
    <location>
        <begin position="233"/>
        <end position="251"/>
    </location>
</feature>
<reference evidence="4" key="1">
    <citation type="submission" date="2016-10" db="EMBL/GenBank/DDBJ databases">
        <authorList>
            <person name="See-Too W.S."/>
        </authorList>
    </citation>
    <scope>NUCLEOTIDE SEQUENCE</scope>
    <source>
        <strain evidence="4">DSM 22276</strain>
    </source>
</reference>
<dbReference type="STRING" id="414778.BCM40_01310"/>
<feature type="transmembrane region" description="Helical" evidence="1">
    <location>
        <begin position="6"/>
        <end position="21"/>
    </location>
</feature>
<evidence type="ECO:0000259" key="3">
    <source>
        <dbReference type="PROSITE" id="PS50887"/>
    </source>
</evidence>
<dbReference type="NCBIfam" id="TIGR00254">
    <property type="entry name" value="GGDEF"/>
    <property type="match status" value="1"/>
</dbReference>
<name>A0A1C7ELB8_9BACL</name>
<dbReference type="InterPro" id="IPR001633">
    <property type="entry name" value="EAL_dom"/>
</dbReference>
<dbReference type="AlphaFoldDB" id="A0A1C7ELB8"/>
<feature type="domain" description="EAL" evidence="2">
    <location>
        <begin position="497"/>
        <end position="751"/>
    </location>
</feature>
<dbReference type="FunFam" id="3.30.70.270:FF:000001">
    <property type="entry name" value="Diguanylate cyclase domain protein"/>
    <property type="match status" value="1"/>
</dbReference>
<dbReference type="InterPro" id="IPR029787">
    <property type="entry name" value="Nucleotide_cyclase"/>
</dbReference>
<feature type="transmembrane region" description="Helical" evidence="1">
    <location>
        <begin position="126"/>
        <end position="148"/>
    </location>
</feature>
<feature type="transmembrane region" description="Helical" evidence="1">
    <location>
        <begin position="28"/>
        <end position="53"/>
    </location>
</feature>
<feature type="transmembrane region" description="Helical" evidence="1">
    <location>
        <begin position="65"/>
        <end position="83"/>
    </location>
</feature>
<keyword evidence="1" id="KW-0812">Transmembrane</keyword>
<dbReference type="EMBL" id="CP016543">
    <property type="protein sequence ID" value="ANU24774.1"/>
    <property type="molecule type" value="Genomic_DNA"/>
</dbReference>
<dbReference type="InterPro" id="IPR043128">
    <property type="entry name" value="Rev_trsase/Diguanyl_cyclase"/>
</dbReference>
<organism evidence="4 5">
    <name type="scientific">Planococcus donghaensis</name>
    <dbReference type="NCBI Taxonomy" id="414778"/>
    <lineage>
        <taxon>Bacteria</taxon>
        <taxon>Bacillati</taxon>
        <taxon>Bacillota</taxon>
        <taxon>Bacilli</taxon>
        <taxon>Bacillales</taxon>
        <taxon>Caryophanaceae</taxon>
        <taxon>Planococcus</taxon>
    </lineage>
</organism>
<gene>
    <name evidence="4" type="ORF">BCM40_01310</name>
</gene>
<dbReference type="Gene3D" id="3.20.20.450">
    <property type="entry name" value="EAL domain"/>
    <property type="match status" value="1"/>
</dbReference>
<dbReference type="SUPFAM" id="SSF55073">
    <property type="entry name" value="Nucleotide cyclase"/>
    <property type="match status" value="1"/>
</dbReference>
<dbReference type="PANTHER" id="PTHR44757:SF2">
    <property type="entry name" value="BIOFILM ARCHITECTURE MAINTENANCE PROTEIN MBAA"/>
    <property type="match status" value="1"/>
</dbReference>